<organism evidence="2">
    <name type="scientific">Manihot esculenta</name>
    <name type="common">Cassava</name>
    <name type="synonym">Jatropha manihot</name>
    <dbReference type="NCBI Taxonomy" id="3983"/>
    <lineage>
        <taxon>Eukaryota</taxon>
        <taxon>Viridiplantae</taxon>
        <taxon>Streptophyta</taxon>
        <taxon>Embryophyta</taxon>
        <taxon>Tracheophyta</taxon>
        <taxon>Spermatophyta</taxon>
        <taxon>Magnoliopsida</taxon>
        <taxon>eudicotyledons</taxon>
        <taxon>Gunneridae</taxon>
        <taxon>Pentapetalae</taxon>
        <taxon>rosids</taxon>
        <taxon>fabids</taxon>
        <taxon>Malpighiales</taxon>
        <taxon>Euphorbiaceae</taxon>
        <taxon>Crotonoideae</taxon>
        <taxon>Manihoteae</taxon>
        <taxon>Manihot</taxon>
    </lineage>
</organism>
<name>A0A2C9WBM5_MANES</name>
<accession>A0A2C9WBM5</accession>
<reference evidence="2" key="1">
    <citation type="submission" date="2016-02" db="EMBL/GenBank/DDBJ databases">
        <title>WGS assembly of Manihot esculenta.</title>
        <authorList>
            <person name="Bredeson J.V."/>
            <person name="Prochnik S.E."/>
            <person name="Lyons J.B."/>
            <person name="Schmutz J."/>
            <person name="Grimwood J."/>
            <person name="Vrebalov J."/>
            <person name="Bart R.S."/>
            <person name="Amuge T."/>
            <person name="Ferguson M.E."/>
            <person name="Green R."/>
            <person name="Putnam N."/>
            <person name="Stites J."/>
            <person name="Rounsley S."/>
            <person name="Rokhsar D.S."/>
        </authorList>
    </citation>
    <scope>NUCLEOTIDE SEQUENCE [LARGE SCALE GENOMIC DNA]</scope>
    <source>
        <tissue evidence="2">Leaf</tissue>
    </source>
</reference>
<keyword evidence="1" id="KW-0812">Transmembrane</keyword>
<dbReference type="AlphaFoldDB" id="A0A2C9WBM5"/>
<proteinExistence type="predicted"/>
<evidence type="ECO:0000313" key="2">
    <source>
        <dbReference type="EMBL" id="OAY56154.1"/>
    </source>
</evidence>
<dbReference type="EMBL" id="CM004389">
    <property type="protein sequence ID" value="OAY56154.1"/>
    <property type="molecule type" value="Genomic_DNA"/>
</dbReference>
<feature type="transmembrane region" description="Helical" evidence="1">
    <location>
        <begin position="12"/>
        <end position="34"/>
    </location>
</feature>
<keyword evidence="1" id="KW-1133">Transmembrane helix</keyword>
<keyword evidence="1" id="KW-0472">Membrane</keyword>
<sequence length="63" mass="7627">MLQILNYLRHFVYNFTFFYCNFIFLSLQSPVIYIRKGENLSSYPETRTFVTISFTLTNNRNTK</sequence>
<evidence type="ECO:0000256" key="1">
    <source>
        <dbReference type="SAM" id="Phobius"/>
    </source>
</evidence>
<gene>
    <name evidence="2" type="ORF">MANES_03G206600</name>
</gene>
<protein>
    <submittedName>
        <fullName evidence="2">Uncharacterized protein</fullName>
    </submittedName>
</protein>